<evidence type="ECO:0000313" key="3">
    <source>
        <dbReference type="Proteomes" id="UP000015354"/>
    </source>
</evidence>
<name>S9TFU1_9TRYP</name>
<dbReference type="OrthoDB" id="267603at2759"/>
<dbReference type="AlphaFoldDB" id="S9TFU1"/>
<comment type="caution">
    <text evidence="2">The sequence shown here is derived from an EMBL/GenBank/DDBJ whole genome shotgun (WGS) entry which is preliminary data.</text>
</comment>
<evidence type="ECO:0000313" key="2">
    <source>
        <dbReference type="EMBL" id="EPY15198.1"/>
    </source>
</evidence>
<gene>
    <name evidence="2" type="ORF">STCU_12260</name>
</gene>
<evidence type="ECO:0000256" key="1">
    <source>
        <dbReference type="SAM" id="MobiDB-lite"/>
    </source>
</evidence>
<feature type="compositionally biased region" description="Pro residues" evidence="1">
    <location>
        <begin position="151"/>
        <end position="160"/>
    </location>
</feature>
<feature type="region of interest" description="Disordered" evidence="1">
    <location>
        <begin position="140"/>
        <end position="233"/>
    </location>
</feature>
<accession>S9TFU1</accession>
<dbReference type="EMBL" id="ATMH01012420">
    <property type="protein sequence ID" value="EPY15198.1"/>
    <property type="molecule type" value="Genomic_DNA"/>
</dbReference>
<organism evidence="2 3">
    <name type="scientific">Strigomonas culicis</name>
    <dbReference type="NCBI Taxonomy" id="28005"/>
    <lineage>
        <taxon>Eukaryota</taxon>
        <taxon>Discoba</taxon>
        <taxon>Euglenozoa</taxon>
        <taxon>Kinetoplastea</taxon>
        <taxon>Metakinetoplastina</taxon>
        <taxon>Trypanosomatida</taxon>
        <taxon>Trypanosomatidae</taxon>
        <taxon>Strigomonadinae</taxon>
        <taxon>Strigomonas</taxon>
    </lineage>
</organism>
<sequence>MDAIQAVAVQHYFQQRVVPRCLHRVERLSQLPYKRLRRGDFVDRSCVLTAADLERAKQQAKEEEYTELVRCVEAALMADSVDHMERDALLPQRPDADLVNLTTYERVLLMEATDAEAAAATVARDFPHITHHRVQHLLEESGIPLEVVRRTPPPSPPPPPQRRDDEGEEEEASPGMSGMTPVGEATPGSSRSRSASPPPQLTPVQRRRENTRLYFAAKGLPTRRGVLPFRRRN</sequence>
<dbReference type="Proteomes" id="UP000015354">
    <property type="component" value="Unassembled WGS sequence"/>
</dbReference>
<proteinExistence type="predicted"/>
<reference evidence="2 3" key="1">
    <citation type="journal article" date="2013" name="PLoS ONE">
        <title>Predicting the Proteins of Angomonas deanei, Strigomonas culicis and Their Respective Endosymbionts Reveals New Aspects of the Trypanosomatidae Family.</title>
        <authorList>
            <person name="Motta M.C."/>
            <person name="Martins A.C."/>
            <person name="de Souza S.S."/>
            <person name="Catta-Preta C.M."/>
            <person name="Silva R."/>
            <person name="Klein C.C."/>
            <person name="de Almeida L.G."/>
            <person name="de Lima Cunha O."/>
            <person name="Ciapina L.P."/>
            <person name="Brocchi M."/>
            <person name="Colabardini A.C."/>
            <person name="de Araujo Lima B."/>
            <person name="Machado C.R."/>
            <person name="de Almeida Soares C.M."/>
            <person name="Probst C.M."/>
            <person name="de Menezes C.B."/>
            <person name="Thompson C.E."/>
            <person name="Bartholomeu D.C."/>
            <person name="Gradia D.F."/>
            <person name="Pavoni D.P."/>
            <person name="Grisard E.C."/>
            <person name="Fantinatti-Garboggini F."/>
            <person name="Marchini F.K."/>
            <person name="Rodrigues-Luiz G.F."/>
            <person name="Wagner G."/>
            <person name="Goldman G.H."/>
            <person name="Fietto J.L."/>
            <person name="Elias M.C."/>
            <person name="Goldman M.H."/>
            <person name="Sagot M.F."/>
            <person name="Pereira M."/>
            <person name="Stoco P.H."/>
            <person name="de Mendonca-Neto R.P."/>
            <person name="Teixeira S.M."/>
            <person name="Maciel T.E."/>
            <person name="de Oliveira Mendes T.A."/>
            <person name="Urmenyi T.P."/>
            <person name="de Souza W."/>
            <person name="Schenkman S."/>
            <person name="de Vasconcelos A.T."/>
        </authorList>
    </citation>
    <scope>NUCLEOTIDE SEQUENCE [LARGE SCALE GENOMIC DNA]</scope>
</reference>
<protein>
    <submittedName>
        <fullName evidence="2">Uncharacterized protein</fullName>
    </submittedName>
</protein>
<keyword evidence="3" id="KW-1185">Reference proteome</keyword>